<sequence length="303" mass="33227">MVTTKLHTLTLFLFYSLNTSASQIPALPFWRFEINEAVISTHERASKAKTGGPTEKLFFLLCSVLHHYCYYPLGLPAQKALFISMPVTALWIGTADSHSFLYPTRASFVPYRSRSFSFSCLVHTVGLAVQRDSTTAAGNLFSGTNAPACCDMADPLPNSQHLTRGWLEPGGSIGTATCLSPALSDWHRSIPVFRLVRRTSQKCPHACYTFAFHNPINQHKCPFPRLPPSFLIPPPAFLSHLYGRLIAESLGPHAFFSLSSFFVLFPPPLQTFCTRALRFVDAGGSGGSSGEKDQGPTGAVNRV</sequence>
<evidence type="ECO:0000256" key="2">
    <source>
        <dbReference type="SAM" id="SignalP"/>
    </source>
</evidence>
<feature type="chain" id="PRO_5047209042" description="Secreted protein" evidence="2">
    <location>
        <begin position="22"/>
        <end position="303"/>
    </location>
</feature>
<evidence type="ECO:0000256" key="1">
    <source>
        <dbReference type="SAM" id="MobiDB-lite"/>
    </source>
</evidence>
<evidence type="ECO:0008006" key="5">
    <source>
        <dbReference type="Google" id="ProtNLM"/>
    </source>
</evidence>
<comment type="caution">
    <text evidence="3">The sequence shown here is derived from an EMBL/GenBank/DDBJ whole genome shotgun (WGS) entry which is preliminary data.</text>
</comment>
<feature type="region of interest" description="Disordered" evidence="1">
    <location>
        <begin position="284"/>
        <end position="303"/>
    </location>
</feature>
<dbReference type="Proteomes" id="UP001363622">
    <property type="component" value="Unassembled WGS sequence"/>
</dbReference>
<dbReference type="EMBL" id="JBBPHU010000003">
    <property type="protein sequence ID" value="KAK7520164.1"/>
    <property type="molecule type" value="Genomic_DNA"/>
</dbReference>
<evidence type="ECO:0000313" key="3">
    <source>
        <dbReference type="EMBL" id="KAK7520164.1"/>
    </source>
</evidence>
<organism evidence="3 4">
    <name type="scientific">Phyllosticta citriasiana</name>
    <dbReference type="NCBI Taxonomy" id="595635"/>
    <lineage>
        <taxon>Eukaryota</taxon>
        <taxon>Fungi</taxon>
        <taxon>Dikarya</taxon>
        <taxon>Ascomycota</taxon>
        <taxon>Pezizomycotina</taxon>
        <taxon>Dothideomycetes</taxon>
        <taxon>Dothideomycetes incertae sedis</taxon>
        <taxon>Botryosphaeriales</taxon>
        <taxon>Phyllostictaceae</taxon>
        <taxon>Phyllosticta</taxon>
    </lineage>
</organism>
<name>A0ABR1KRJ3_9PEZI</name>
<keyword evidence="4" id="KW-1185">Reference proteome</keyword>
<keyword evidence="2" id="KW-0732">Signal</keyword>
<evidence type="ECO:0000313" key="4">
    <source>
        <dbReference type="Proteomes" id="UP001363622"/>
    </source>
</evidence>
<accession>A0ABR1KRJ3</accession>
<proteinExistence type="predicted"/>
<feature type="signal peptide" evidence="2">
    <location>
        <begin position="1"/>
        <end position="21"/>
    </location>
</feature>
<gene>
    <name evidence="3" type="ORF">IWZ03DRAFT_131134</name>
</gene>
<reference evidence="3 4" key="1">
    <citation type="submission" date="2024-04" db="EMBL/GenBank/DDBJ databases">
        <title>Phyllosticta paracitricarpa is synonymous to the EU quarantine fungus P. citricarpa based on phylogenomic analyses.</title>
        <authorList>
            <consortium name="Lawrence Berkeley National Laboratory"/>
            <person name="Van Ingen-Buijs V.A."/>
            <person name="Van Westerhoven A.C."/>
            <person name="Haridas S."/>
            <person name="Skiadas P."/>
            <person name="Martin F."/>
            <person name="Groenewald J.Z."/>
            <person name="Crous P.W."/>
            <person name="Seidl M.F."/>
        </authorList>
    </citation>
    <scope>NUCLEOTIDE SEQUENCE [LARGE SCALE GENOMIC DNA]</scope>
    <source>
        <strain evidence="3 4">CBS 123371</strain>
    </source>
</reference>
<protein>
    <recommendedName>
        <fullName evidence="5">Secreted protein</fullName>
    </recommendedName>
</protein>